<evidence type="ECO:0000313" key="8">
    <source>
        <dbReference type="Proteomes" id="UP000572680"/>
    </source>
</evidence>
<keyword evidence="3 5" id="KW-1133">Transmembrane helix</keyword>
<comment type="caution">
    <text evidence="7">The sequence shown here is derived from an EMBL/GenBank/DDBJ whole genome shotgun (WGS) entry which is preliminary data.</text>
</comment>
<dbReference type="Proteomes" id="UP000572680">
    <property type="component" value="Unassembled WGS sequence"/>
</dbReference>
<accession>A0A7W3LR19</accession>
<keyword evidence="4 5" id="KW-0472">Membrane</keyword>
<keyword evidence="8" id="KW-1185">Reference proteome</keyword>
<evidence type="ECO:0000256" key="4">
    <source>
        <dbReference type="ARBA" id="ARBA00023136"/>
    </source>
</evidence>
<evidence type="ECO:0000256" key="5">
    <source>
        <dbReference type="SAM" id="Phobius"/>
    </source>
</evidence>
<proteinExistence type="predicted"/>
<dbReference type="EMBL" id="JACJIA010000005">
    <property type="protein sequence ID" value="MBA8952672.1"/>
    <property type="molecule type" value="Genomic_DNA"/>
</dbReference>
<keyword evidence="7" id="KW-0645">Protease</keyword>
<sequence length="143" mass="14994">MDGWLVWLIVAAMLAVAEIFTLTAALAVLGGAALATAGFAAIGLPAPVQLLVFTVAATAGMLLVRPIALRHRGQSERWRFGVDALIGQTAHVTQEVTGTDGRVRIGGEEWTARAYDRTLVIPAGASVDVLEISGSTALVYPRE</sequence>
<dbReference type="InterPro" id="IPR052165">
    <property type="entry name" value="Membrane_assoc_protease"/>
</dbReference>
<name>A0A7W3LR19_ACTNM</name>
<dbReference type="GO" id="GO:0005886">
    <property type="term" value="C:plasma membrane"/>
    <property type="evidence" value="ECO:0007669"/>
    <property type="project" value="TreeGrafter"/>
</dbReference>
<evidence type="ECO:0000256" key="3">
    <source>
        <dbReference type="ARBA" id="ARBA00022989"/>
    </source>
</evidence>
<gene>
    <name evidence="7" type="ORF">HNR61_004318</name>
</gene>
<feature type="transmembrane region" description="Helical" evidence="5">
    <location>
        <begin position="50"/>
        <end position="69"/>
    </location>
</feature>
<dbReference type="GO" id="GO:0006508">
    <property type="term" value="P:proteolysis"/>
    <property type="evidence" value="ECO:0007669"/>
    <property type="project" value="UniProtKB-KW"/>
</dbReference>
<dbReference type="PANTHER" id="PTHR33507:SF3">
    <property type="entry name" value="INNER MEMBRANE PROTEIN YBBJ"/>
    <property type="match status" value="1"/>
</dbReference>
<dbReference type="PANTHER" id="PTHR33507">
    <property type="entry name" value="INNER MEMBRANE PROTEIN YBBJ"/>
    <property type="match status" value="1"/>
</dbReference>
<dbReference type="RefSeq" id="WP_182844928.1">
    <property type="nucleotide sequence ID" value="NZ_BAAALP010000005.1"/>
</dbReference>
<evidence type="ECO:0000256" key="1">
    <source>
        <dbReference type="ARBA" id="ARBA00004141"/>
    </source>
</evidence>
<dbReference type="InterPro" id="IPR002810">
    <property type="entry name" value="NfeD-like_C"/>
</dbReference>
<protein>
    <submittedName>
        <fullName evidence="7">Membrane protein implicated in regulation of membrane protease activity</fullName>
    </submittedName>
</protein>
<dbReference type="GO" id="GO:0008233">
    <property type="term" value="F:peptidase activity"/>
    <property type="evidence" value="ECO:0007669"/>
    <property type="project" value="UniProtKB-KW"/>
</dbReference>
<dbReference type="Gene3D" id="2.40.50.140">
    <property type="entry name" value="Nucleic acid-binding proteins"/>
    <property type="match status" value="1"/>
</dbReference>
<dbReference type="InterPro" id="IPR012340">
    <property type="entry name" value="NA-bd_OB-fold"/>
</dbReference>
<dbReference type="AlphaFoldDB" id="A0A7W3LR19"/>
<comment type="subcellular location">
    <subcellularLocation>
        <location evidence="1">Membrane</location>
        <topology evidence="1">Multi-pass membrane protein</topology>
    </subcellularLocation>
</comment>
<organism evidence="7 8">
    <name type="scientific">Actinomadura namibiensis</name>
    <dbReference type="NCBI Taxonomy" id="182080"/>
    <lineage>
        <taxon>Bacteria</taxon>
        <taxon>Bacillati</taxon>
        <taxon>Actinomycetota</taxon>
        <taxon>Actinomycetes</taxon>
        <taxon>Streptosporangiales</taxon>
        <taxon>Thermomonosporaceae</taxon>
        <taxon>Actinomadura</taxon>
    </lineage>
</organism>
<keyword evidence="7" id="KW-0378">Hydrolase</keyword>
<evidence type="ECO:0000256" key="2">
    <source>
        <dbReference type="ARBA" id="ARBA00022692"/>
    </source>
</evidence>
<evidence type="ECO:0000259" key="6">
    <source>
        <dbReference type="Pfam" id="PF01957"/>
    </source>
</evidence>
<keyword evidence="2 5" id="KW-0812">Transmembrane</keyword>
<reference evidence="7 8" key="1">
    <citation type="submission" date="2020-08" db="EMBL/GenBank/DDBJ databases">
        <title>Genomic Encyclopedia of Type Strains, Phase IV (KMG-IV): sequencing the most valuable type-strain genomes for metagenomic binning, comparative biology and taxonomic classification.</title>
        <authorList>
            <person name="Goeker M."/>
        </authorList>
    </citation>
    <scope>NUCLEOTIDE SEQUENCE [LARGE SCALE GENOMIC DNA]</scope>
    <source>
        <strain evidence="7 8">DSM 44197</strain>
    </source>
</reference>
<evidence type="ECO:0000313" key="7">
    <source>
        <dbReference type="EMBL" id="MBA8952672.1"/>
    </source>
</evidence>
<feature type="domain" description="NfeD-like C-terminal" evidence="6">
    <location>
        <begin position="82"/>
        <end position="141"/>
    </location>
</feature>
<dbReference type="Pfam" id="PF01957">
    <property type="entry name" value="NfeD"/>
    <property type="match status" value="1"/>
</dbReference>
<dbReference type="SUPFAM" id="SSF141322">
    <property type="entry name" value="NfeD domain-like"/>
    <property type="match status" value="1"/>
</dbReference>